<dbReference type="EMBL" id="ML210217">
    <property type="protein sequence ID" value="TFK23508.1"/>
    <property type="molecule type" value="Genomic_DNA"/>
</dbReference>
<reference evidence="1 2" key="1">
    <citation type="journal article" date="2019" name="Nat. Ecol. Evol.">
        <title>Megaphylogeny resolves global patterns of mushroom evolution.</title>
        <authorList>
            <person name="Varga T."/>
            <person name="Krizsan K."/>
            <person name="Foldi C."/>
            <person name="Dima B."/>
            <person name="Sanchez-Garcia M."/>
            <person name="Sanchez-Ramirez S."/>
            <person name="Szollosi G.J."/>
            <person name="Szarkandi J.G."/>
            <person name="Papp V."/>
            <person name="Albert L."/>
            <person name="Andreopoulos W."/>
            <person name="Angelini C."/>
            <person name="Antonin V."/>
            <person name="Barry K.W."/>
            <person name="Bougher N.L."/>
            <person name="Buchanan P."/>
            <person name="Buyck B."/>
            <person name="Bense V."/>
            <person name="Catcheside P."/>
            <person name="Chovatia M."/>
            <person name="Cooper J."/>
            <person name="Damon W."/>
            <person name="Desjardin D."/>
            <person name="Finy P."/>
            <person name="Geml J."/>
            <person name="Haridas S."/>
            <person name="Hughes K."/>
            <person name="Justo A."/>
            <person name="Karasinski D."/>
            <person name="Kautmanova I."/>
            <person name="Kiss B."/>
            <person name="Kocsube S."/>
            <person name="Kotiranta H."/>
            <person name="LaButti K.M."/>
            <person name="Lechner B.E."/>
            <person name="Liimatainen K."/>
            <person name="Lipzen A."/>
            <person name="Lukacs Z."/>
            <person name="Mihaltcheva S."/>
            <person name="Morgado L.N."/>
            <person name="Niskanen T."/>
            <person name="Noordeloos M.E."/>
            <person name="Ohm R.A."/>
            <person name="Ortiz-Santana B."/>
            <person name="Ovrebo C."/>
            <person name="Racz N."/>
            <person name="Riley R."/>
            <person name="Savchenko A."/>
            <person name="Shiryaev A."/>
            <person name="Soop K."/>
            <person name="Spirin V."/>
            <person name="Szebenyi C."/>
            <person name="Tomsovsky M."/>
            <person name="Tulloss R.E."/>
            <person name="Uehling J."/>
            <person name="Grigoriev I.V."/>
            <person name="Vagvolgyi C."/>
            <person name="Papp T."/>
            <person name="Martin F.M."/>
            <person name="Miettinen O."/>
            <person name="Hibbett D.S."/>
            <person name="Nagy L.G."/>
        </authorList>
    </citation>
    <scope>NUCLEOTIDE SEQUENCE [LARGE SCALE GENOMIC DNA]</scope>
    <source>
        <strain evidence="1 2">CBS 121175</strain>
    </source>
</reference>
<name>A0A5C3L5L4_COPMA</name>
<dbReference type="Proteomes" id="UP000307440">
    <property type="component" value="Unassembled WGS sequence"/>
</dbReference>
<accession>A0A5C3L5L4</accession>
<dbReference type="AlphaFoldDB" id="A0A5C3L5L4"/>
<keyword evidence="2" id="KW-1185">Reference proteome</keyword>
<evidence type="ECO:0000313" key="2">
    <source>
        <dbReference type="Proteomes" id="UP000307440"/>
    </source>
</evidence>
<evidence type="ECO:0000313" key="1">
    <source>
        <dbReference type="EMBL" id="TFK23508.1"/>
    </source>
</evidence>
<proteinExistence type="predicted"/>
<organism evidence="1 2">
    <name type="scientific">Coprinopsis marcescibilis</name>
    <name type="common">Agaric fungus</name>
    <name type="synonym">Psathyrella marcescibilis</name>
    <dbReference type="NCBI Taxonomy" id="230819"/>
    <lineage>
        <taxon>Eukaryota</taxon>
        <taxon>Fungi</taxon>
        <taxon>Dikarya</taxon>
        <taxon>Basidiomycota</taxon>
        <taxon>Agaricomycotina</taxon>
        <taxon>Agaricomycetes</taxon>
        <taxon>Agaricomycetidae</taxon>
        <taxon>Agaricales</taxon>
        <taxon>Agaricineae</taxon>
        <taxon>Psathyrellaceae</taxon>
        <taxon>Coprinopsis</taxon>
    </lineage>
</organism>
<protein>
    <submittedName>
        <fullName evidence="1">Uncharacterized protein</fullName>
    </submittedName>
</protein>
<gene>
    <name evidence="1" type="ORF">FA15DRAFT_462801</name>
</gene>
<sequence length="154" mass="17481">MLLKAPPAILVFFFEPHDSSEVQKAVEDVVRVSVLCRSCLQVTVLLMPAPMVPKRFWEREKVNPPVTDQTCNAAVVCSVRRILARTGVVCCSLLVLRPSVPPLPSIADSPAQRRLLSRKVPVLWWWCRWWYKRKNNSCCITEIPAPSQQSSINK</sequence>